<keyword evidence="1" id="KW-0472">Membrane</keyword>
<proteinExistence type="predicted"/>
<keyword evidence="1" id="KW-1133">Transmembrane helix</keyword>
<reference evidence="2" key="2">
    <citation type="submission" date="2011-02" db="EMBL/GenBank/DDBJ databases">
        <authorList>
            <person name="MacLean D."/>
        </authorList>
    </citation>
    <scope>NUCLEOTIDE SEQUENCE</scope>
</reference>
<protein>
    <submittedName>
        <fullName evidence="2">AlNc14C267G9909 protein</fullName>
    </submittedName>
</protein>
<dbReference type="HOGENOM" id="CLU_3110371_0_0_1"/>
<reference evidence="2" key="1">
    <citation type="journal article" date="2011" name="PLoS Biol.">
        <title>Gene gain and loss during evolution of obligate parasitism in the white rust pathogen of Arabidopsis thaliana.</title>
        <authorList>
            <person name="Kemen E."/>
            <person name="Gardiner A."/>
            <person name="Schultz-Larsen T."/>
            <person name="Kemen A.C."/>
            <person name="Balmuth A.L."/>
            <person name="Robert-Seilaniantz A."/>
            <person name="Bailey K."/>
            <person name="Holub E."/>
            <person name="Studholme D.J."/>
            <person name="Maclean D."/>
            <person name="Jones J.D."/>
        </authorList>
    </citation>
    <scope>NUCLEOTIDE SEQUENCE</scope>
</reference>
<organism evidence="2">
    <name type="scientific">Albugo laibachii Nc14</name>
    <dbReference type="NCBI Taxonomy" id="890382"/>
    <lineage>
        <taxon>Eukaryota</taxon>
        <taxon>Sar</taxon>
        <taxon>Stramenopiles</taxon>
        <taxon>Oomycota</taxon>
        <taxon>Peronosporomycetes</taxon>
        <taxon>Albuginales</taxon>
        <taxon>Albuginaceae</taxon>
        <taxon>Albugo</taxon>
    </lineage>
</organism>
<feature type="transmembrane region" description="Helical" evidence="1">
    <location>
        <begin position="6"/>
        <end position="24"/>
    </location>
</feature>
<name>F0WU88_9STRA</name>
<gene>
    <name evidence="2" type="primary">AlNc14C267G9909</name>
    <name evidence="2" type="ORF">ALNC14_111100</name>
</gene>
<evidence type="ECO:0000256" key="1">
    <source>
        <dbReference type="SAM" id="Phobius"/>
    </source>
</evidence>
<sequence length="51" mass="5896">MRHSNLPSWLVLNISVIYGLLNLGHWMKVTDNDIQNNPSDWFASSSRAWLP</sequence>
<dbReference type="AlphaFoldDB" id="F0WU88"/>
<keyword evidence="1" id="KW-0812">Transmembrane</keyword>
<accession>F0WU88</accession>
<dbReference type="EMBL" id="FR824312">
    <property type="protein sequence ID" value="CCA24966.1"/>
    <property type="molecule type" value="Genomic_DNA"/>
</dbReference>
<evidence type="ECO:0000313" key="2">
    <source>
        <dbReference type="EMBL" id="CCA24966.1"/>
    </source>
</evidence>